<evidence type="ECO:0000256" key="2">
    <source>
        <dbReference type="ARBA" id="ARBA00012438"/>
    </source>
</evidence>
<name>A0A7V5H2W4_CALAY</name>
<evidence type="ECO:0000256" key="8">
    <source>
        <dbReference type="ARBA" id="ARBA00023012"/>
    </source>
</evidence>
<dbReference type="Pfam" id="PF07495">
    <property type="entry name" value="Y_Y_Y"/>
    <property type="match status" value="1"/>
</dbReference>
<dbReference type="Gene3D" id="2.130.10.10">
    <property type="entry name" value="YVTN repeat-like/Quinoprotein amine dehydrogenase"/>
    <property type="match status" value="1"/>
</dbReference>
<dbReference type="InterPro" id="IPR036097">
    <property type="entry name" value="HisK_dim/P_sf"/>
</dbReference>
<evidence type="ECO:0000256" key="9">
    <source>
        <dbReference type="PROSITE-ProRule" id="PRU00169"/>
    </source>
</evidence>
<dbReference type="GO" id="GO:0000155">
    <property type="term" value="F:phosphorelay sensor kinase activity"/>
    <property type="evidence" value="ECO:0007669"/>
    <property type="project" value="InterPro"/>
</dbReference>
<feature type="domain" description="PAS" evidence="13">
    <location>
        <begin position="448"/>
        <end position="499"/>
    </location>
</feature>
<evidence type="ECO:0000259" key="12">
    <source>
        <dbReference type="PROSITE" id="PS50110"/>
    </source>
</evidence>
<evidence type="ECO:0000256" key="4">
    <source>
        <dbReference type="ARBA" id="ARBA00022679"/>
    </source>
</evidence>
<dbReference type="CDD" id="cd00082">
    <property type="entry name" value="HisKA"/>
    <property type="match status" value="1"/>
</dbReference>
<keyword evidence="3 9" id="KW-0597">Phosphoprotein</keyword>
<dbReference type="EMBL" id="DRTD01000194">
    <property type="protein sequence ID" value="HHE54662.1"/>
    <property type="molecule type" value="Genomic_DNA"/>
</dbReference>
<evidence type="ECO:0000256" key="1">
    <source>
        <dbReference type="ARBA" id="ARBA00000085"/>
    </source>
</evidence>
<keyword evidence="6" id="KW-0418">Kinase</keyword>
<dbReference type="Proteomes" id="UP000886111">
    <property type="component" value="Unassembled WGS sequence"/>
</dbReference>
<proteinExistence type="predicted"/>
<dbReference type="Pfam" id="PF02518">
    <property type="entry name" value="HATPase_c"/>
    <property type="match status" value="1"/>
</dbReference>
<reference evidence="14" key="1">
    <citation type="journal article" date="2020" name="mSystems">
        <title>Genome- and Community-Level Interaction Insights into Carbon Utilization and Element Cycling Functions of Hydrothermarchaeota in Hydrothermal Sediment.</title>
        <authorList>
            <person name="Zhou Z."/>
            <person name="Liu Y."/>
            <person name="Xu W."/>
            <person name="Pan J."/>
            <person name="Luo Z.H."/>
            <person name="Li M."/>
        </authorList>
    </citation>
    <scope>NUCLEOTIDE SEQUENCE [LARGE SCALE GENOMIC DNA]</scope>
    <source>
        <strain evidence="14">HyVt-76</strain>
    </source>
</reference>
<dbReference type="SUPFAM" id="SSF47384">
    <property type="entry name" value="Homodimeric domain of signal transducing histidine kinase"/>
    <property type="match status" value="1"/>
</dbReference>
<dbReference type="Gene3D" id="3.30.450.20">
    <property type="entry name" value="PAS domain"/>
    <property type="match status" value="1"/>
</dbReference>
<feature type="domain" description="Response regulatory" evidence="12">
    <location>
        <begin position="829"/>
        <end position="949"/>
    </location>
</feature>
<dbReference type="GO" id="GO:0006355">
    <property type="term" value="P:regulation of DNA-templated transcription"/>
    <property type="evidence" value="ECO:0007669"/>
    <property type="project" value="InterPro"/>
</dbReference>
<feature type="domain" description="Histidine kinase" evidence="11">
    <location>
        <begin position="593"/>
        <end position="809"/>
    </location>
</feature>
<dbReference type="InterPro" id="IPR035965">
    <property type="entry name" value="PAS-like_dom_sf"/>
</dbReference>
<dbReference type="CDD" id="cd00130">
    <property type="entry name" value="PAS"/>
    <property type="match status" value="1"/>
</dbReference>
<dbReference type="InterPro" id="IPR003594">
    <property type="entry name" value="HATPase_dom"/>
</dbReference>
<accession>A0A7V5H2W4</accession>
<evidence type="ECO:0000256" key="6">
    <source>
        <dbReference type="ARBA" id="ARBA00022777"/>
    </source>
</evidence>
<dbReference type="InterPro" id="IPR011123">
    <property type="entry name" value="Y_Y_Y"/>
</dbReference>
<dbReference type="SUPFAM" id="SSF55874">
    <property type="entry name" value="ATPase domain of HSP90 chaperone/DNA topoisomerase II/histidine kinase"/>
    <property type="match status" value="1"/>
</dbReference>
<dbReference type="InterPro" id="IPR000014">
    <property type="entry name" value="PAS"/>
</dbReference>
<keyword evidence="5" id="KW-0547">Nucleotide-binding</keyword>
<gene>
    <name evidence="14" type="ORF">ENL21_02690</name>
</gene>
<keyword evidence="10" id="KW-0812">Transmembrane</keyword>
<dbReference type="Gene3D" id="3.40.50.2300">
    <property type="match status" value="1"/>
</dbReference>
<dbReference type="InterPro" id="IPR015943">
    <property type="entry name" value="WD40/YVTN_repeat-like_dom_sf"/>
</dbReference>
<dbReference type="PANTHER" id="PTHR43065">
    <property type="entry name" value="SENSOR HISTIDINE KINASE"/>
    <property type="match status" value="1"/>
</dbReference>
<dbReference type="Pfam" id="PF00512">
    <property type="entry name" value="HisKA"/>
    <property type="match status" value="1"/>
</dbReference>
<dbReference type="InterPro" id="IPR013783">
    <property type="entry name" value="Ig-like_fold"/>
</dbReference>
<keyword evidence="8" id="KW-0902">Two-component regulatory system</keyword>
<evidence type="ECO:0000259" key="11">
    <source>
        <dbReference type="PROSITE" id="PS50109"/>
    </source>
</evidence>
<organism evidence="14">
    <name type="scientific">Caldithrix abyssi</name>
    <dbReference type="NCBI Taxonomy" id="187145"/>
    <lineage>
        <taxon>Bacteria</taxon>
        <taxon>Pseudomonadati</taxon>
        <taxon>Calditrichota</taxon>
        <taxon>Calditrichia</taxon>
        <taxon>Calditrichales</taxon>
        <taxon>Calditrichaceae</taxon>
        <taxon>Caldithrix</taxon>
    </lineage>
</organism>
<dbReference type="InterPro" id="IPR001789">
    <property type="entry name" value="Sig_transdc_resp-reg_receiver"/>
</dbReference>
<dbReference type="EC" id="2.7.13.3" evidence="2"/>
<dbReference type="InterPro" id="IPR036890">
    <property type="entry name" value="HATPase_C_sf"/>
</dbReference>
<dbReference type="SMART" id="SM00091">
    <property type="entry name" value="PAS"/>
    <property type="match status" value="1"/>
</dbReference>
<keyword evidence="10" id="KW-1133">Transmembrane helix</keyword>
<dbReference type="PROSITE" id="PS50112">
    <property type="entry name" value="PAS"/>
    <property type="match status" value="1"/>
</dbReference>
<dbReference type="SMART" id="SM00448">
    <property type="entry name" value="REC"/>
    <property type="match status" value="1"/>
</dbReference>
<dbReference type="SUPFAM" id="SSF52172">
    <property type="entry name" value="CheY-like"/>
    <property type="match status" value="1"/>
</dbReference>
<evidence type="ECO:0000256" key="10">
    <source>
        <dbReference type="SAM" id="Phobius"/>
    </source>
</evidence>
<dbReference type="Pfam" id="PF00989">
    <property type="entry name" value="PAS"/>
    <property type="match status" value="1"/>
</dbReference>
<dbReference type="AlphaFoldDB" id="A0A7V5H2W4"/>
<keyword evidence="10" id="KW-0472">Membrane</keyword>
<keyword evidence="7" id="KW-0067">ATP-binding</keyword>
<dbReference type="PANTHER" id="PTHR43065:SF42">
    <property type="entry name" value="TWO-COMPONENT SENSOR PPRA"/>
    <property type="match status" value="1"/>
</dbReference>
<feature type="modified residue" description="4-aspartylphosphate" evidence="9">
    <location>
        <position position="883"/>
    </location>
</feature>
<dbReference type="PROSITE" id="PS50110">
    <property type="entry name" value="RESPONSE_REGULATORY"/>
    <property type="match status" value="1"/>
</dbReference>
<dbReference type="Gene3D" id="1.10.287.130">
    <property type="match status" value="1"/>
</dbReference>
<comment type="catalytic activity">
    <reaction evidence="1">
        <text>ATP + protein L-histidine = ADP + protein N-phospho-L-histidine.</text>
        <dbReference type="EC" id="2.7.13.3"/>
    </reaction>
</comment>
<dbReference type="InterPro" id="IPR013767">
    <property type="entry name" value="PAS_fold"/>
</dbReference>
<dbReference type="PRINTS" id="PR00344">
    <property type="entry name" value="BCTRLSENSOR"/>
</dbReference>
<dbReference type="SMART" id="SM00388">
    <property type="entry name" value="HisKA"/>
    <property type="match status" value="1"/>
</dbReference>
<dbReference type="SMART" id="SM00387">
    <property type="entry name" value="HATPase_c"/>
    <property type="match status" value="1"/>
</dbReference>
<evidence type="ECO:0000256" key="5">
    <source>
        <dbReference type="ARBA" id="ARBA00022741"/>
    </source>
</evidence>
<keyword evidence="4" id="KW-0808">Transferase</keyword>
<dbReference type="PROSITE" id="PS50109">
    <property type="entry name" value="HIS_KIN"/>
    <property type="match status" value="1"/>
</dbReference>
<dbReference type="Gene3D" id="3.30.565.10">
    <property type="entry name" value="Histidine kinase-like ATPase, C-terminal domain"/>
    <property type="match status" value="1"/>
</dbReference>
<evidence type="ECO:0000313" key="14">
    <source>
        <dbReference type="EMBL" id="HHE54662.1"/>
    </source>
</evidence>
<dbReference type="SUPFAM" id="SSF55785">
    <property type="entry name" value="PYP-like sensor domain (PAS domain)"/>
    <property type="match status" value="1"/>
</dbReference>
<comment type="caution">
    <text evidence="14">The sequence shown here is derived from an EMBL/GenBank/DDBJ whole genome shotgun (WGS) entry which is preliminary data.</text>
</comment>
<evidence type="ECO:0000259" key="13">
    <source>
        <dbReference type="PROSITE" id="PS50112"/>
    </source>
</evidence>
<protein>
    <recommendedName>
        <fullName evidence="2">histidine kinase</fullName>
        <ecNumber evidence="2">2.7.13.3</ecNumber>
    </recommendedName>
</protein>
<dbReference type="CDD" id="cd17546">
    <property type="entry name" value="REC_hyHK_CKI1_RcsC-like"/>
    <property type="match status" value="1"/>
</dbReference>
<dbReference type="Gene3D" id="2.60.40.10">
    <property type="entry name" value="Immunoglobulins"/>
    <property type="match status" value="1"/>
</dbReference>
<dbReference type="InterPro" id="IPR004358">
    <property type="entry name" value="Sig_transdc_His_kin-like_C"/>
</dbReference>
<dbReference type="InterPro" id="IPR011006">
    <property type="entry name" value="CheY-like_superfamily"/>
</dbReference>
<sequence length="954" mass="108197">DGNLWIATKIDGLFKLVGSRFVKVNLPDSLFAGNSIFSLKTFDQTLWLGTARGLYIFDGKKLIRNKLTRFFKNLTIRRFKEIGDTLFIVTNSKVLAYKNGEIIDYSFNLNSKGRISIWGIARDKFNRLLIGTNGQGAFLLKNKQWQTLNLPDSLRQIFSVRADKNNILYLATSNGLYQWNGQEFSTALNFNQTVWDVLPMESITWLLTSNGLYQLKRNRVRIYNLKKGLITTEFNMGAVFRVNENEAWFGGVEGLVRYKKILTYPDFLPKFLLTQISSKDSLITFPFPDQIILPFSNNSLRFHFKKINFGNAPYVRFAYWLEGFNQDTVYLHDENINFVDYSYLPDGKYTFHLFLINPFTNEIAAQRSVSFIVLPPWYKSPIFIFLFILLLAALVFFIVHARESYLRKKNQLLEMQVQERTEDIRQSYRLLKQETEQRKKAQLSLKKEREQLEITLKSIADGVIRTDLGGKILLMNNSAEKMFNLPIKKAINRSLAEVITLKDEGSNEIIKLPDHVKQWENQGDAPSHFYAIFEPPGPLPAKHLNISWAKIESENKPDSGYVWVFRDVSIERQLEEEILKSQKLESIGLLAGGIAHDFNNILAGILGNAQLAKLNSGKDDLVKKYLDGIEEASLNASQLTKQLLTFAKGGEPVKEIISLTDILTEGVEFALRGSNVSANFEIDSDLWPVEADKGQINQVINNLVINAIQAMPGGGTLTIKAKNCTKEEIIQPELEGDYFIKIQVSDTGHGISEKDLAKIFDPYFTTKQRGSGLGLATSYAIIKKHGGIITVDSRLGEGTSFTIYLPARPEAEVNEEHKEAKIHSFKGKRVLVMDDEEYIRELMGSFLEMLEIEADFANDGQEAIEKYKLSLEQKRPFDAIIMDLTVRGGMGGREATAEILKLNPQAKVIVSSGYSTDGTLANYQEQGFIARLNKPFTLEELNNILIEVLSSKNL</sequence>
<dbReference type="InterPro" id="IPR005467">
    <property type="entry name" value="His_kinase_dom"/>
</dbReference>
<evidence type="ECO:0000256" key="3">
    <source>
        <dbReference type="ARBA" id="ARBA00022553"/>
    </source>
</evidence>
<dbReference type="Pfam" id="PF00072">
    <property type="entry name" value="Response_reg"/>
    <property type="match status" value="1"/>
</dbReference>
<dbReference type="GO" id="GO:0005524">
    <property type="term" value="F:ATP binding"/>
    <property type="evidence" value="ECO:0007669"/>
    <property type="project" value="UniProtKB-KW"/>
</dbReference>
<feature type="transmembrane region" description="Helical" evidence="10">
    <location>
        <begin position="377"/>
        <end position="399"/>
    </location>
</feature>
<evidence type="ECO:0000256" key="7">
    <source>
        <dbReference type="ARBA" id="ARBA00022840"/>
    </source>
</evidence>
<dbReference type="InterPro" id="IPR003661">
    <property type="entry name" value="HisK_dim/P_dom"/>
</dbReference>
<feature type="non-terminal residue" evidence="14">
    <location>
        <position position="1"/>
    </location>
</feature>